<proteinExistence type="predicted"/>
<evidence type="ECO:0000256" key="1">
    <source>
        <dbReference type="SAM" id="Phobius"/>
    </source>
</evidence>
<keyword evidence="1" id="KW-0472">Membrane</keyword>
<feature type="non-terminal residue" evidence="2">
    <location>
        <position position="129"/>
    </location>
</feature>
<gene>
    <name evidence="2" type="ORF">OBE_13821</name>
</gene>
<accession>K1S6B3</accession>
<feature type="transmembrane region" description="Helical" evidence="1">
    <location>
        <begin position="24"/>
        <end position="44"/>
    </location>
</feature>
<keyword evidence="1" id="KW-0812">Transmembrane</keyword>
<name>K1S6B3_9ZZZZ</name>
<evidence type="ECO:0000313" key="2">
    <source>
        <dbReference type="EMBL" id="EKC51014.1"/>
    </source>
</evidence>
<protein>
    <submittedName>
        <fullName evidence="2">DNA mismatch repair protein MutS domain-containing protein</fullName>
    </submittedName>
</protein>
<sequence length="129" mass="15117">MGAGTAQRGACLLISGKVRKNMEFVVFAGVLLLLFIFMIVQELIQTKNQEKLFKKYLRENYGKEPPKEYSLERFARLGSYLERHKEEKQLDDITWNDLGMDEVFRRIDRTYSAAGEEYLYYTLRNISCG</sequence>
<organism evidence="2">
    <name type="scientific">human gut metagenome</name>
    <dbReference type="NCBI Taxonomy" id="408170"/>
    <lineage>
        <taxon>unclassified sequences</taxon>
        <taxon>metagenomes</taxon>
        <taxon>organismal metagenomes</taxon>
    </lineage>
</organism>
<dbReference type="EMBL" id="AJWZ01009543">
    <property type="protein sequence ID" value="EKC51014.1"/>
    <property type="molecule type" value="Genomic_DNA"/>
</dbReference>
<dbReference type="AlphaFoldDB" id="K1S6B3"/>
<keyword evidence="1" id="KW-1133">Transmembrane helix</keyword>
<comment type="caution">
    <text evidence="2">The sequence shown here is derived from an EMBL/GenBank/DDBJ whole genome shotgun (WGS) entry which is preliminary data.</text>
</comment>
<reference evidence="2" key="1">
    <citation type="journal article" date="2013" name="Environ. Microbiol.">
        <title>Microbiota from the distal guts of lean and obese adolescents exhibit partial functional redundancy besides clear differences in community structure.</title>
        <authorList>
            <person name="Ferrer M."/>
            <person name="Ruiz A."/>
            <person name="Lanza F."/>
            <person name="Haange S.B."/>
            <person name="Oberbach A."/>
            <person name="Till H."/>
            <person name="Bargiela R."/>
            <person name="Campoy C."/>
            <person name="Segura M.T."/>
            <person name="Richter M."/>
            <person name="von Bergen M."/>
            <person name="Seifert J."/>
            <person name="Suarez A."/>
        </authorList>
    </citation>
    <scope>NUCLEOTIDE SEQUENCE</scope>
</reference>